<protein>
    <submittedName>
        <fullName evidence="2">Adenylate cyclase</fullName>
    </submittedName>
</protein>
<feature type="domain" description="CHASE2" evidence="1">
    <location>
        <begin position="5"/>
        <end position="61"/>
    </location>
</feature>
<gene>
    <name evidence="2" type="primary">A-ADCY</name>
</gene>
<dbReference type="InterPro" id="IPR007890">
    <property type="entry name" value="CHASE2"/>
</dbReference>
<proteinExistence type="evidence at transcript level"/>
<accession>A0A4D8UQB5</accession>
<name>A0A4D8UQB5_9CYAN</name>
<dbReference type="Pfam" id="PF05226">
    <property type="entry name" value="CHASE2"/>
    <property type="match status" value="1"/>
</dbReference>
<reference evidence="2" key="2">
    <citation type="submission" date="2019-04" db="EMBL/GenBank/DDBJ databases">
        <title>Arthrospira Metabolic genes.</title>
        <authorList>
            <person name="Anbazahan S."/>
            <person name="Faizal N."/>
            <person name="Venkatesh K."/>
            <person name="Arockiaraj J."/>
        </authorList>
    </citation>
    <scope>NUCLEOTIDE SEQUENCE</scope>
    <source>
        <strain evidence="2">SRM16</strain>
    </source>
</reference>
<evidence type="ECO:0000259" key="1">
    <source>
        <dbReference type="Pfam" id="PF05226"/>
    </source>
</evidence>
<dbReference type="EMBL" id="LT844606">
    <property type="protein sequence ID" value="SMN35242.1"/>
    <property type="molecule type" value="mRNA"/>
</dbReference>
<evidence type="ECO:0000313" key="2">
    <source>
        <dbReference type="EMBL" id="SMN35242.1"/>
    </source>
</evidence>
<reference evidence="2" key="1">
    <citation type="submission" date="2017-04" db="EMBL/GenBank/DDBJ databases">
        <authorList>
            <person name="Kumaresan V."/>
        </authorList>
    </citation>
    <scope>NUCLEOTIDE SEQUENCE</scope>
    <source>
        <strain evidence="2">SRM16</strain>
    </source>
</reference>
<organism evidence="2">
    <name type="scientific">Arthrospira sp. SRM16</name>
    <dbReference type="NCBI Taxonomy" id="1929211"/>
    <lineage>
        <taxon>Bacteria</taxon>
        <taxon>Bacillati</taxon>
        <taxon>Cyanobacteriota</taxon>
        <taxon>Cyanophyceae</taxon>
        <taxon>Oscillatoriophycideae</taxon>
        <taxon>Oscillatoriales</taxon>
        <taxon>Microcoleaceae</taxon>
        <taxon>Arthrospira</taxon>
    </lineage>
</organism>
<sequence>MNQKGQVGSIDLVLDADGRVRRGLLSVQPEDNQTVLGLGAKLALMYLYQHGITPTVTDSGNVQLDPGQFDPLFWH</sequence>
<dbReference type="AlphaFoldDB" id="A0A4D8UQB5"/>